<dbReference type="PANTHER" id="PTHR34978:SF3">
    <property type="entry name" value="SLR0241 PROTEIN"/>
    <property type="match status" value="1"/>
</dbReference>
<name>A0A1G8QPS1_9CLOT</name>
<dbReference type="InterPro" id="IPR052173">
    <property type="entry name" value="Beta-lactam_resp_regulator"/>
</dbReference>
<evidence type="ECO:0000256" key="1">
    <source>
        <dbReference type="SAM" id="Phobius"/>
    </source>
</evidence>
<dbReference type="CDD" id="cd07341">
    <property type="entry name" value="M56_BlaR1_MecR1_like"/>
    <property type="match status" value="1"/>
</dbReference>
<keyword evidence="1" id="KW-1133">Transmembrane helix</keyword>
<dbReference type="Pfam" id="PF05569">
    <property type="entry name" value="Peptidase_M56"/>
    <property type="match status" value="1"/>
</dbReference>
<dbReference type="InterPro" id="IPR008756">
    <property type="entry name" value="Peptidase_M56"/>
</dbReference>
<feature type="transmembrane region" description="Helical" evidence="1">
    <location>
        <begin position="6"/>
        <end position="28"/>
    </location>
</feature>
<feature type="transmembrane region" description="Helical" evidence="1">
    <location>
        <begin position="35"/>
        <end position="54"/>
    </location>
</feature>
<dbReference type="EMBL" id="FNDZ01000007">
    <property type="protein sequence ID" value="SDJ06676.1"/>
    <property type="molecule type" value="Genomic_DNA"/>
</dbReference>
<organism evidence="3 4">
    <name type="scientific">Proteiniclasticum ruminis</name>
    <dbReference type="NCBI Taxonomy" id="398199"/>
    <lineage>
        <taxon>Bacteria</taxon>
        <taxon>Bacillati</taxon>
        <taxon>Bacillota</taxon>
        <taxon>Clostridia</taxon>
        <taxon>Eubacteriales</taxon>
        <taxon>Clostridiaceae</taxon>
        <taxon>Proteiniclasticum</taxon>
    </lineage>
</organism>
<evidence type="ECO:0000313" key="3">
    <source>
        <dbReference type="EMBL" id="SDJ06676.1"/>
    </source>
</evidence>
<accession>A0A1G8QPS1</accession>
<dbReference type="AlphaFoldDB" id="A0A1G8QPS1"/>
<proteinExistence type="predicted"/>
<dbReference type="PANTHER" id="PTHR34978">
    <property type="entry name" value="POSSIBLE SENSOR-TRANSDUCER PROTEIN BLAR"/>
    <property type="match status" value="1"/>
</dbReference>
<dbReference type="Proteomes" id="UP000183255">
    <property type="component" value="Unassembled WGS sequence"/>
</dbReference>
<sequence length="473" mass="54924">MRDLFIAILSLSIQASYVALWIFFVRMLLKKFPKVFSYALWSILLIRLLLPLGINSPVSILPETLVAEKTQESITMETTEAFIEVPVLFLGDKASLVKDLLLVDILAAVYFSVLGILLLHFAGSLWKIRRKIQGTKRISGEIFMGNEIKRPFAYGVIHPRIYLPKDLSAMERTHIIEHEKEHLRRQDPLIKALSYLILLVHWFNPILWISFVLMVRDMEQSCDEAVLKNMEKPQHKAYIETLLSLEMRKPDPVLLAGYSAGDLKGRVRNILQYRSPKKWVRVFSLMLLGISAVLLLTNPVMKPSAEIIDEILETEEQQPVKIEYQIQPKEVERVFGDHLKVYEYKNFMFVVRDTVEREAGYDKNRVLTFRDVQWEMKDEKTGMVLFEARNYVAGDQMIVEDHLDQVYYDSESDNTYLVFNTGDGTEESLSYPGYRVKDFVEGKLYRFVLDVVPVVPGMDRFVKLEFREPEVLN</sequence>
<evidence type="ECO:0000313" key="4">
    <source>
        <dbReference type="Proteomes" id="UP000183255"/>
    </source>
</evidence>
<feature type="domain" description="Peptidase M56" evidence="2">
    <location>
        <begin position="8"/>
        <end position="270"/>
    </location>
</feature>
<reference evidence="3 4" key="1">
    <citation type="submission" date="2016-10" db="EMBL/GenBank/DDBJ databases">
        <authorList>
            <person name="de Groot N.N."/>
        </authorList>
    </citation>
    <scope>NUCLEOTIDE SEQUENCE [LARGE SCALE GENOMIC DNA]</scope>
    <source>
        <strain evidence="3 4">CGMCC 1.5058</strain>
    </source>
</reference>
<gene>
    <name evidence="3" type="ORF">SAMN05421804_10727</name>
</gene>
<keyword evidence="1" id="KW-0472">Membrane</keyword>
<feature type="transmembrane region" description="Helical" evidence="1">
    <location>
        <begin position="192"/>
        <end position="211"/>
    </location>
</feature>
<keyword evidence="1" id="KW-0812">Transmembrane</keyword>
<evidence type="ECO:0000259" key="2">
    <source>
        <dbReference type="Pfam" id="PF05569"/>
    </source>
</evidence>
<dbReference type="RefSeq" id="WP_051651658.1">
    <property type="nucleotide sequence ID" value="NZ_FNDZ01000007.1"/>
</dbReference>
<protein>
    <submittedName>
        <fullName evidence="3">Signal transducer regulating beta-lactamase production, contains metallopeptidase domain</fullName>
    </submittedName>
</protein>
<feature type="transmembrane region" description="Helical" evidence="1">
    <location>
        <begin position="105"/>
        <end position="126"/>
    </location>
</feature>